<dbReference type="VEuPathDB" id="VectorBase:AMAM001080"/>
<dbReference type="EnsemblMetazoa" id="AMAM001080-RA">
    <property type="protein sequence ID" value="AMAM001080-PA"/>
    <property type="gene ID" value="AMAM001080"/>
</dbReference>
<keyword evidence="3" id="KW-1185">Reference proteome</keyword>
<accession>A0A182S789</accession>
<protein>
    <submittedName>
        <fullName evidence="2">Uncharacterized protein</fullName>
    </submittedName>
</protein>
<proteinExistence type="predicted"/>
<dbReference type="AlphaFoldDB" id="A0A182S789"/>
<dbReference type="Proteomes" id="UP000075901">
    <property type="component" value="Unassembled WGS sequence"/>
</dbReference>
<organism evidence="2 3">
    <name type="scientific">Anopheles maculatus</name>
    <dbReference type="NCBI Taxonomy" id="74869"/>
    <lineage>
        <taxon>Eukaryota</taxon>
        <taxon>Metazoa</taxon>
        <taxon>Ecdysozoa</taxon>
        <taxon>Arthropoda</taxon>
        <taxon>Hexapoda</taxon>
        <taxon>Insecta</taxon>
        <taxon>Pterygota</taxon>
        <taxon>Neoptera</taxon>
        <taxon>Endopterygota</taxon>
        <taxon>Diptera</taxon>
        <taxon>Nematocera</taxon>
        <taxon>Culicoidea</taxon>
        <taxon>Culicidae</taxon>
        <taxon>Anophelinae</taxon>
        <taxon>Anopheles</taxon>
        <taxon>Anopheles maculatus group</taxon>
    </lineage>
</organism>
<name>A0A182S789_9DIPT</name>
<evidence type="ECO:0000313" key="2">
    <source>
        <dbReference type="EnsemblMetazoa" id="AMAM001080-PA"/>
    </source>
</evidence>
<reference evidence="3" key="1">
    <citation type="submission" date="2013-09" db="EMBL/GenBank/DDBJ databases">
        <title>The Genome Sequence of Anopheles maculatus species B.</title>
        <authorList>
            <consortium name="The Broad Institute Genomics Platform"/>
            <person name="Neafsey D.E."/>
            <person name="Besansky N."/>
            <person name="Howell P."/>
            <person name="Walton C."/>
            <person name="Young S.K."/>
            <person name="Zeng Q."/>
            <person name="Gargeya S."/>
            <person name="Fitzgerald M."/>
            <person name="Haas B."/>
            <person name="Abouelleil A."/>
            <person name="Allen A.W."/>
            <person name="Alvarado L."/>
            <person name="Arachchi H.M."/>
            <person name="Berlin A.M."/>
            <person name="Chapman S.B."/>
            <person name="Gainer-Dewar J."/>
            <person name="Goldberg J."/>
            <person name="Griggs A."/>
            <person name="Gujja S."/>
            <person name="Hansen M."/>
            <person name="Howarth C."/>
            <person name="Imamovic A."/>
            <person name="Ireland A."/>
            <person name="Larimer J."/>
            <person name="McCowan C."/>
            <person name="Murphy C."/>
            <person name="Pearson M."/>
            <person name="Poon T.W."/>
            <person name="Priest M."/>
            <person name="Roberts A."/>
            <person name="Saif S."/>
            <person name="Shea T."/>
            <person name="Sisk P."/>
            <person name="Sykes S."/>
            <person name="Wortman J."/>
            <person name="Nusbaum C."/>
            <person name="Birren B."/>
        </authorList>
    </citation>
    <scope>NUCLEOTIDE SEQUENCE [LARGE SCALE GENOMIC DNA]</scope>
    <source>
        <strain evidence="3">maculatus3</strain>
    </source>
</reference>
<feature type="region of interest" description="Disordered" evidence="1">
    <location>
        <begin position="51"/>
        <end position="134"/>
    </location>
</feature>
<sequence>MLLDGRRQHWKAAASTAPYQRHHLPVESIRSLQRLIHYYKRFSRTSSKDIHGSFLATDGLNNGRHHHPRGVDHQAAAGMAPHLPMQVPPPPHPQNPQNARKPPPGPSPYYSMHGGVPKSMQLNTPHLHPSPPGL</sequence>
<evidence type="ECO:0000256" key="1">
    <source>
        <dbReference type="SAM" id="MobiDB-lite"/>
    </source>
</evidence>
<evidence type="ECO:0000313" key="3">
    <source>
        <dbReference type="Proteomes" id="UP000075901"/>
    </source>
</evidence>
<reference evidence="2" key="2">
    <citation type="submission" date="2020-05" db="UniProtKB">
        <authorList>
            <consortium name="EnsemblMetazoa"/>
        </authorList>
    </citation>
    <scope>IDENTIFICATION</scope>
    <source>
        <strain evidence="2">maculatus3</strain>
    </source>
</reference>